<dbReference type="InterPro" id="IPR009057">
    <property type="entry name" value="Homeodomain-like_sf"/>
</dbReference>
<dbReference type="Proteomes" id="UP000434044">
    <property type="component" value="Unassembled WGS sequence"/>
</dbReference>
<evidence type="ECO:0000313" key="6">
    <source>
        <dbReference type="Proteomes" id="UP000434044"/>
    </source>
</evidence>
<dbReference type="PANTHER" id="PTHR47504:SF5">
    <property type="entry name" value="RIGHT ORIGIN-BINDING PROTEIN"/>
    <property type="match status" value="1"/>
</dbReference>
<sequence>MLELPGKVPTLDVLAQHFGRSAQTLNREFKERFGLPIAAYVSAQRLQEAHAAIANTATPLKVIAANLGYSHVNHFSNAFRRQFGYSPGALRKGSLKGTDDSE</sequence>
<dbReference type="Pfam" id="PF12833">
    <property type="entry name" value="HTH_18"/>
    <property type="match status" value="1"/>
</dbReference>
<dbReference type="PROSITE" id="PS00041">
    <property type="entry name" value="HTH_ARAC_FAMILY_1"/>
    <property type="match status" value="1"/>
</dbReference>
<dbReference type="InterPro" id="IPR050959">
    <property type="entry name" value="MarA-like"/>
</dbReference>
<accession>A0A6N8EJL8</accession>
<dbReference type="PROSITE" id="PS01124">
    <property type="entry name" value="HTH_ARAC_FAMILY_2"/>
    <property type="match status" value="1"/>
</dbReference>
<dbReference type="GO" id="GO:0043565">
    <property type="term" value="F:sequence-specific DNA binding"/>
    <property type="evidence" value="ECO:0007669"/>
    <property type="project" value="InterPro"/>
</dbReference>
<dbReference type="PRINTS" id="PR00032">
    <property type="entry name" value="HTHARAC"/>
</dbReference>
<dbReference type="InterPro" id="IPR020449">
    <property type="entry name" value="Tscrpt_reg_AraC-type_HTH"/>
</dbReference>
<dbReference type="SMART" id="SM00342">
    <property type="entry name" value="HTH_ARAC"/>
    <property type="match status" value="1"/>
</dbReference>
<evidence type="ECO:0000259" key="4">
    <source>
        <dbReference type="PROSITE" id="PS01124"/>
    </source>
</evidence>
<feature type="domain" description="HTH araC/xylS-type" evidence="4">
    <location>
        <begin position="1"/>
        <end position="93"/>
    </location>
</feature>
<dbReference type="GO" id="GO:0003700">
    <property type="term" value="F:DNA-binding transcription factor activity"/>
    <property type="evidence" value="ECO:0007669"/>
    <property type="project" value="InterPro"/>
</dbReference>
<dbReference type="AlphaFoldDB" id="A0A6N8EJL8"/>
<keyword evidence="3" id="KW-0804">Transcription</keyword>
<dbReference type="PANTHER" id="PTHR47504">
    <property type="entry name" value="RIGHT ORIGIN-BINDING PROTEIN"/>
    <property type="match status" value="1"/>
</dbReference>
<evidence type="ECO:0000256" key="3">
    <source>
        <dbReference type="ARBA" id="ARBA00023163"/>
    </source>
</evidence>
<keyword evidence="1" id="KW-0805">Transcription regulation</keyword>
<dbReference type="InterPro" id="IPR018060">
    <property type="entry name" value="HTH_AraC"/>
</dbReference>
<dbReference type="EMBL" id="WNKT01000081">
    <property type="protein sequence ID" value="MTW23139.1"/>
    <property type="molecule type" value="Genomic_DNA"/>
</dbReference>
<reference evidence="5 6" key="1">
    <citation type="submission" date="2019-11" db="EMBL/GenBank/DDBJ databases">
        <title>Whole-genome sequence of the anaerobic purple sulfur bacterium Allochromatium palmeri DSM 15591.</title>
        <authorList>
            <person name="Kyndt J.A."/>
            <person name="Meyer T.E."/>
        </authorList>
    </citation>
    <scope>NUCLEOTIDE SEQUENCE [LARGE SCALE GENOMIC DNA]</scope>
    <source>
        <strain evidence="5 6">DSM 15591</strain>
    </source>
</reference>
<dbReference type="SUPFAM" id="SSF46689">
    <property type="entry name" value="Homeodomain-like"/>
    <property type="match status" value="1"/>
</dbReference>
<gene>
    <name evidence="5" type="ORF">GJ668_19050</name>
</gene>
<comment type="caution">
    <text evidence="5">The sequence shown here is derived from an EMBL/GenBank/DDBJ whole genome shotgun (WGS) entry which is preliminary data.</text>
</comment>
<dbReference type="OrthoDB" id="2547276at2"/>
<keyword evidence="2" id="KW-0238">DNA-binding</keyword>
<keyword evidence="6" id="KW-1185">Reference proteome</keyword>
<evidence type="ECO:0000256" key="2">
    <source>
        <dbReference type="ARBA" id="ARBA00023125"/>
    </source>
</evidence>
<dbReference type="InterPro" id="IPR018062">
    <property type="entry name" value="HTH_AraC-typ_CS"/>
</dbReference>
<organism evidence="5 6">
    <name type="scientific">Allochromatium palmeri</name>
    <dbReference type="NCBI Taxonomy" id="231048"/>
    <lineage>
        <taxon>Bacteria</taxon>
        <taxon>Pseudomonadati</taxon>
        <taxon>Pseudomonadota</taxon>
        <taxon>Gammaproteobacteria</taxon>
        <taxon>Chromatiales</taxon>
        <taxon>Chromatiaceae</taxon>
        <taxon>Allochromatium</taxon>
    </lineage>
</organism>
<protein>
    <submittedName>
        <fullName evidence="5">Helix-turn-helix domain-containing protein</fullName>
    </submittedName>
</protein>
<dbReference type="Gene3D" id="1.10.10.60">
    <property type="entry name" value="Homeodomain-like"/>
    <property type="match status" value="1"/>
</dbReference>
<proteinExistence type="predicted"/>
<name>A0A6N8EJL8_9GAMM</name>
<evidence type="ECO:0000313" key="5">
    <source>
        <dbReference type="EMBL" id="MTW23139.1"/>
    </source>
</evidence>
<evidence type="ECO:0000256" key="1">
    <source>
        <dbReference type="ARBA" id="ARBA00023015"/>
    </source>
</evidence>